<feature type="transmembrane region" description="Helical" evidence="1">
    <location>
        <begin position="167"/>
        <end position="184"/>
    </location>
</feature>
<proteinExistence type="predicted"/>
<evidence type="ECO:0000313" key="3">
    <source>
        <dbReference type="Proteomes" id="UP000240429"/>
    </source>
</evidence>
<dbReference type="AlphaFoldDB" id="A0A2P8QEK2"/>
<keyword evidence="1" id="KW-0472">Membrane</keyword>
<name>A0A2P8QEK2_9ACTN</name>
<dbReference type="OrthoDB" id="3416461at2"/>
<feature type="transmembrane region" description="Helical" evidence="1">
    <location>
        <begin position="133"/>
        <end position="155"/>
    </location>
</feature>
<keyword evidence="1" id="KW-1133">Transmembrane helix</keyword>
<dbReference type="EMBL" id="PYBJ01000001">
    <property type="protein sequence ID" value="PSM44692.1"/>
    <property type="molecule type" value="Genomic_DNA"/>
</dbReference>
<accession>A0A2P8QEK2</accession>
<organism evidence="2 3">
    <name type="scientific">Streptomyces dioscori</name>
    <dbReference type="NCBI Taxonomy" id="2109333"/>
    <lineage>
        <taxon>Bacteria</taxon>
        <taxon>Bacillati</taxon>
        <taxon>Actinomycetota</taxon>
        <taxon>Actinomycetes</taxon>
        <taxon>Kitasatosporales</taxon>
        <taxon>Streptomycetaceae</taxon>
        <taxon>Streptomyces</taxon>
        <taxon>Streptomyces aurantiacus group</taxon>
    </lineage>
</organism>
<comment type="caution">
    <text evidence="2">The sequence shown here is derived from an EMBL/GenBank/DDBJ whole genome shotgun (WGS) entry which is preliminary data.</text>
</comment>
<feature type="transmembrane region" description="Helical" evidence="1">
    <location>
        <begin position="97"/>
        <end position="121"/>
    </location>
</feature>
<gene>
    <name evidence="2" type="ORF">C6Y14_00665</name>
</gene>
<keyword evidence="3" id="KW-1185">Reference proteome</keyword>
<evidence type="ECO:0000256" key="1">
    <source>
        <dbReference type="SAM" id="Phobius"/>
    </source>
</evidence>
<feature type="transmembrane region" description="Helical" evidence="1">
    <location>
        <begin position="14"/>
        <end position="38"/>
    </location>
</feature>
<reference evidence="2 3" key="1">
    <citation type="submission" date="2018-03" db="EMBL/GenBank/DDBJ databases">
        <title>Streptomyces dioscori sp. nov., a novel endophytic actinobacterium isolated from bulbil of Dioscorea bulbifera L.</title>
        <authorList>
            <person name="Zhikuan W."/>
        </authorList>
    </citation>
    <scope>NUCLEOTIDE SEQUENCE [LARGE SCALE GENOMIC DNA]</scope>
    <source>
        <strain evidence="2 3">A217</strain>
    </source>
</reference>
<feature type="transmembrane region" description="Helical" evidence="1">
    <location>
        <begin position="58"/>
        <end position="76"/>
    </location>
</feature>
<evidence type="ECO:0000313" key="2">
    <source>
        <dbReference type="EMBL" id="PSM44692.1"/>
    </source>
</evidence>
<sequence>MNTRVLRTELRRSVAPWAGAVVLVPALAFLYLVDAAWWRGTTAWTAQWTSMAMWTRSLLFYLWPLAVGLGALQGLRDQRSTMYELLTSTPRPARHRAGALAGTTALTLVVAFALLVLVGGVQVWGNTGYTHAGWLPISLVGALFLVAGSVLGMGAGRALPSALTPPALAMTAFVFTVLMHASLGRTETVMEGGLPGTEPNRISLLSPTVEEVRDVLVTLSPSVHLGQTVWLLGMAATGFALLIAATPRARLTALAPLTAGAVAALLVLPSDPGRMYVVDKAAAEPVCDGPVCVTTTQRARLDDVAGPGRKALRLLHTALGGQAPVSVRENAAVPPQGSTPRWSRESVLFDFDDDLITGLKGEELTRALIAQAMVPLCVPVGWSGTAADPAAQSVAVAWVTGDLEPLAGNGFSAAEQTAAARPVWKELKALPHDEQLSRIRAMRTTALSCEGEPLAALKGGASK</sequence>
<feature type="transmembrane region" description="Helical" evidence="1">
    <location>
        <begin position="225"/>
        <end position="244"/>
    </location>
</feature>
<keyword evidence="1" id="KW-0812">Transmembrane</keyword>
<protein>
    <submittedName>
        <fullName evidence="2">Uncharacterized protein</fullName>
    </submittedName>
</protein>
<feature type="transmembrane region" description="Helical" evidence="1">
    <location>
        <begin position="251"/>
        <end position="268"/>
    </location>
</feature>
<dbReference type="Proteomes" id="UP000240429">
    <property type="component" value="Unassembled WGS sequence"/>
</dbReference>
<dbReference type="RefSeq" id="WP_107014447.1">
    <property type="nucleotide sequence ID" value="NZ_KZ679038.1"/>
</dbReference>